<dbReference type="GO" id="GO:0031625">
    <property type="term" value="F:ubiquitin protein ligase binding"/>
    <property type="evidence" value="ECO:0007669"/>
    <property type="project" value="TreeGrafter"/>
</dbReference>
<dbReference type="Gene3D" id="2.60.40.640">
    <property type="match status" value="1"/>
</dbReference>
<feature type="compositionally biased region" description="Low complexity" evidence="1">
    <location>
        <begin position="671"/>
        <end position="681"/>
    </location>
</feature>
<evidence type="ECO:0000259" key="2">
    <source>
        <dbReference type="SMART" id="SM01017"/>
    </source>
</evidence>
<dbReference type="InterPro" id="IPR050357">
    <property type="entry name" value="Arrestin_domain-protein"/>
</dbReference>
<dbReference type="GO" id="GO:0030674">
    <property type="term" value="F:protein-macromolecule adaptor activity"/>
    <property type="evidence" value="ECO:0007669"/>
    <property type="project" value="TreeGrafter"/>
</dbReference>
<dbReference type="AlphaFoldDB" id="G8BN29"/>
<accession>G8BN29</accession>
<dbReference type="EMBL" id="HE612856">
    <property type="protein sequence ID" value="CCE61307.1"/>
    <property type="molecule type" value="Genomic_DNA"/>
</dbReference>
<evidence type="ECO:0000313" key="4">
    <source>
        <dbReference type="Proteomes" id="UP000005666"/>
    </source>
</evidence>
<feature type="domain" description="Arrestin C-terminal-like" evidence="2">
    <location>
        <begin position="243"/>
        <end position="406"/>
    </location>
</feature>
<dbReference type="KEGG" id="tpf:TPHA_0A02250"/>
<dbReference type="InterPro" id="IPR011022">
    <property type="entry name" value="Arrestin_C-like"/>
</dbReference>
<dbReference type="Pfam" id="PF00339">
    <property type="entry name" value="Arrestin_N"/>
    <property type="match status" value="1"/>
</dbReference>
<organism evidence="3 4">
    <name type="scientific">Tetrapisispora phaffii (strain ATCC 24235 / CBS 4417 / NBRC 1672 / NRRL Y-8282 / UCD 70-5)</name>
    <name type="common">Yeast</name>
    <name type="synonym">Fabospora phaffii</name>
    <dbReference type="NCBI Taxonomy" id="1071381"/>
    <lineage>
        <taxon>Eukaryota</taxon>
        <taxon>Fungi</taxon>
        <taxon>Dikarya</taxon>
        <taxon>Ascomycota</taxon>
        <taxon>Saccharomycotina</taxon>
        <taxon>Saccharomycetes</taxon>
        <taxon>Saccharomycetales</taxon>
        <taxon>Saccharomycetaceae</taxon>
        <taxon>Tetrapisispora</taxon>
    </lineage>
</organism>
<dbReference type="OMA" id="ENDLICE"/>
<dbReference type="Proteomes" id="UP000005666">
    <property type="component" value="Chromosome 1"/>
</dbReference>
<dbReference type="RefSeq" id="XP_003683741.1">
    <property type="nucleotide sequence ID" value="XM_003683693.1"/>
</dbReference>
<dbReference type="PANTHER" id="PTHR11188:SF17">
    <property type="entry name" value="FI21816P1"/>
    <property type="match status" value="1"/>
</dbReference>
<dbReference type="InterPro" id="IPR014752">
    <property type="entry name" value="Arrestin-like_C"/>
</dbReference>
<feature type="region of interest" description="Disordered" evidence="1">
    <location>
        <begin position="656"/>
        <end position="702"/>
    </location>
</feature>
<feature type="compositionally biased region" description="Low complexity" evidence="1">
    <location>
        <begin position="689"/>
        <end position="702"/>
    </location>
</feature>
<dbReference type="eggNOG" id="KOG3780">
    <property type="taxonomic scope" value="Eukaryota"/>
</dbReference>
<feature type="compositionally biased region" description="Low complexity" evidence="1">
    <location>
        <begin position="148"/>
        <end position="159"/>
    </location>
</feature>
<dbReference type="GO" id="GO:0005886">
    <property type="term" value="C:plasma membrane"/>
    <property type="evidence" value="ECO:0007669"/>
    <property type="project" value="TreeGrafter"/>
</dbReference>
<sequence length="764" mass="85269">MFSAYTKSSSKAPLLFDIRLNSIDNSVNSNGVIVINGIPENAPSIFLSGTIVFSICEPVYIKGVHLSLEGKLRLNIPNLKLPATSSATDSTSKVFRYSKFEKRIYTHNWDNINIQNYFQNLYSNYGNKNYSISSPKEDLKNSTKPRSRSNASLASLTTTSSGSNYCTLLPGNYEFPFSAILPGSLTESVEGFPNGCVRYSLRASIERGRGENDLICEKNIRIVRTLSPDVVELSETVFVQNEWPKKIEYDISVRSKAIAIGSTIPIKFHMIPILKGLKLGPIRISLIESSQYCGSQGIVIHQERIIKKLKIKDPLGHVNIYHKKTQGKELTESELLNEQTEFQDFWDIDTDFTIPPSLSQCTQDCNILSNIKIRHKFKVNISLMNPDGHISELRASVPIQLYISTFLPLGINRKEINEPGHIVVDGIKATDNLKSNPLKVKNSNIVDDDTIFGSNEQEILTPNNEICDTLYSETSSSSQQNISSLMAPPKYEKHKKSFSIDSSMSSPLIEEHNFSSNPTESFLLLSDESHLEQLNYRLEMLHMEREKSVTSLNSKFNPFKSINMSGIDVEIKTPEVFITKGDDNYFDNNMTHASIFSGMSRNSSFVTQSSTPRKDWDNNTLSRVPSYDKAMKLHSSTVDDLPPLYPDETVLTEPSIINLEKPQGVRHRGLSTSSTNSTSRSGVFKGIMSKSNNSSSSSLNRLTRSSSANSFNLSANPSSSGAKNLTVTKQYGFSMTPYGTDDNVKPDSRLRTGSLNSFSEFFSR</sequence>
<dbReference type="GO" id="GO:0070086">
    <property type="term" value="P:ubiquitin-dependent endocytosis"/>
    <property type="evidence" value="ECO:0007669"/>
    <property type="project" value="TreeGrafter"/>
</dbReference>
<name>G8BN29_TETPH</name>
<proteinExistence type="predicted"/>
<dbReference type="Pfam" id="PF02752">
    <property type="entry name" value="Arrestin_C"/>
    <property type="match status" value="1"/>
</dbReference>
<dbReference type="HOGENOM" id="CLU_018982_1_1_1"/>
<gene>
    <name evidence="3" type="primary">TPHA0A02250</name>
    <name evidence="3" type="ordered locus">TPHA_0A02250</name>
</gene>
<dbReference type="GeneID" id="11532326"/>
<dbReference type="OrthoDB" id="2333384at2759"/>
<dbReference type="PANTHER" id="PTHR11188">
    <property type="entry name" value="ARRESTIN DOMAIN CONTAINING PROTEIN"/>
    <property type="match status" value="1"/>
</dbReference>
<evidence type="ECO:0000313" key="3">
    <source>
        <dbReference type="EMBL" id="CCE61307.1"/>
    </source>
</evidence>
<dbReference type="STRING" id="1071381.G8BN29"/>
<dbReference type="GO" id="GO:0005829">
    <property type="term" value="C:cytosol"/>
    <property type="evidence" value="ECO:0007669"/>
    <property type="project" value="TreeGrafter"/>
</dbReference>
<protein>
    <recommendedName>
        <fullName evidence="2">Arrestin C-terminal-like domain-containing protein</fullName>
    </recommendedName>
</protein>
<reference evidence="3 4" key="1">
    <citation type="journal article" date="2011" name="Proc. Natl. Acad. Sci. U.S.A.">
        <title>Evolutionary erosion of yeast sex chromosomes by mating-type switching accidents.</title>
        <authorList>
            <person name="Gordon J.L."/>
            <person name="Armisen D."/>
            <person name="Proux-Wera E."/>
            <person name="Oheigeartaigh S.S."/>
            <person name="Byrne K.P."/>
            <person name="Wolfe K.H."/>
        </authorList>
    </citation>
    <scope>NUCLEOTIDE SEQUENCE [LARGE SCALE GENOMIC DNA]</scope>
    <source>
        <strain evidence="4">ATCC 24235 / CBS 4417 / NBRC 1672 / NRRL Y-8282 / UCD 70-5</strain>
    </source>
</reference>
<dbReference type="InterPro" id="IPR011021">
    <property type="entry name" value="Arrestin-like_N"/>
</dbReference>
<keyword evidence="4" id="KW-1185">Reference proteome</keyword>
<dbReference type="SMART" id="SM01017">
    <property type="entry name" value="Arrestin_C"/>
    <property type="match status" value="1"/>
</dbReference>
<feature type="region of interest" description="Disordered" evidence="1">
    <location>
        <begin position="135"/>
        <end position="159"/>
    </location>
</feature>
<evidence type="ECO:0000256" key="1">
    <source>
        <dbReference type="SAM" id="MobiDB-lite"/>
    </source>
</evidence>